<dbReference type="OrthoDB" id="5325862at2759"/>
<name>A0A2B7Z3A8_POLH7</name>
<protein>
    <submittedName>
        <fullName evidence="1">Uncharacterized protein</fullName>
    </submittedName>
</protein>
<reference evidence="1 2" key="1">
    <citation type="submission" date="2017-10" db="EMBL/GenBank/DDBJ databases">
        <title>Comparative genomics in systemic dimorphic fungi from Ajellomycetaceae.</title>
        <authorList>
            <person name="Munoz J.F."/>
            <person name="Mcewen J.G."/>
            <person name="Clay O.K."/>
            <person name="Cuomo C.A."/>
        </authorList>
    </citation>
    <scope>NUCLEOTIDE SEQUENCE [LARGE SCALE GENOMIC DNA]</scope>
    <source>
        <strain evidence="1 2">UAMH7299</strain>
    </source>
</reference>
<dbReference type="STRING" id="1447883.A0A2B7Z3A8"/>
<dbReference type="AlphaFoldDB" id="A0A2B7Z3A8"/>
<comment type="caution">
    <text evidence="1">The sequence shown here is derived from an EMBL/GenBank/DDBJ whole genome shotgun (WGS) entry which is preliminary data.</text>
</comment>
<keyword evidence="2" id="KW-1185">Reference proteome</keyword>
<dbReference type="EMBL" id="PDNA01000004">
    <property type="protein sequence ID" value="PGH27713.1"/>
    <property type="molecule type" value="Genomic_DNA"/>
</dbReference>
<organism evidence="1 2">
    <name type="scientific">Polytolypa hystricis (strain UAMH7299)</name>
    <dbReference type="NCBI Taxonomy" id="1447883"/>
    <lineage>
        <taxon>Eukaryota</taxon>
        <taxon>Fungi</taxon>
        <taxon>Dikarya</taxon>
        <taxon>Ascomycota</taxon>
        <taxon>Pezizomycotina</taxon>
        <taxon>Eurotiomycetes</taxon>
        <taxon>Eurotiomycetidae</taxon>
        <taxon>Onygenales</taxon>
        <taxon>Onygenales incertae sedis</taxon>
        <taxon>Polytolypa</taxon>
    </lineage>
</organism>
<proteinExistence type="predicted"/>
<gene>
    <name evidence="1" type="ORF">AJ80_00500</name>
</gene>
<dbReference type="Proteomes" id="UP000224634">
    <property type="component" value="Unassembled WGS sequence"/>
</dbReference>
<evidence type="ECO:0000313" key="2">
    <source>
        <dbReference type="Proteomes" id="UP000224634"/>
    </source>
</evidence>
<sequence>MASDGFFTDDLRLENAKADMKELKSSAASIHSTATANTLFENSNTNTSFIPGRTLLINSRGHALTRLPLPSSELEILICNPDGTPAYISTRGKRSSGDAVLSSPKSGHLISTSYFFGPMRDPVIRRLGDPDEQLAAIKVSARCPSRTTRFTLPDGSKFEWSYIRTRGADKKKVKLLVLDKVDGGTGARRRLAQLRRDDETRTPGTSKTTAGNGGELLIDQNAYEALEEPMIVVTCLLMLKKEVDRRRLLQFMVVAGVVSGGS</sequence>
<evidence type="ECO:0000313" key="1">
    <source>
        <dbReference type="EMBL" id="PGH27713.1"/>
    </source>
</evidence>
<accession>A0A2B7Z3A8</accession>